<dbReference type="AlphaFoldDB" id="A0A1I8ABK5"/>
<proteinExistence type="predicted"/>
<accession>A0A1I8ABK5</accession>
<protein>
    <submittedName>
        <fullName evidence="3">Alternative protein</fullName>
    </submittedName>
</protein>
<evidence type="ECO:0000313" key="2">
    <source>
        <dbReference type="Proteomes" id="UP000095287"/>
    </source>
</evidence>
<keyword evidence="2" id="KW-1185">Reference proteome</keyword>
<dbReference type="WBParaSite" id="L893_g4233.t1">
    <property type="protein sequence ID" value="L893_g4233.t1"/>
    <property type="gene ID" value="L893_g4233"/>
</dbReference>
<evidence type="ECO:0000256" key="1">
    <source>
        <dbReference type="SAM" id="Phobius"/>
    </source>
</evidence>
<organism evidence="2 3">
    <name type="scientific">Steinernema glaseri</name>
    <dbReference type="NCBI Taxonomy" id="37863"/>
    <lineage>
        <taxon>Eukaryota</taxon>
        <taxon>Metazoa</taxon>
        <taxon>Ecdysozoa</taxon>
        <taxon>Nematoda</taxon>
        <taxon>Chromadorea</taxon>
        <taxon>Rhabditida</taxon>
        <taxon>Tylenchina</taxon>
        <taxon>Panagrolaimomorpha</taxon>
        <taxon>Strongyloidoidea</taxon>
        <taxon>Steinernematidae</taxon>
        <taxon>Steinernema</taxon>
    </lineage>
</organism>
<name>A0A1I8ABK5_9BILA</name>
<dbReference type="Proteomes" id="UP000095287">
    <property type="component" value="Unplaced"/>
</dbReference>
<evidence type="ECO:0000313" key="3">
    <source>
        <dbReference type="WBParaSite" id="L893_g4233.t1"/>
    </source>
</evidence>
<keyword evidence="1" id="KW-0472">Membrane</keyword>
<feature type="transmembrane region" description="Helical" evidence="1">
    <location>
        <begin position="43"/>
        <end position="61"/>
    </location>
</feature>
<keyword evidence="1" id="KW-0812">Transmembrane</keyword>
<reference evidence="3" key="1">
    <citation type="submission" date="2016-11" db="UniProtKB">
        <authorList>
            <consortium name="WormBaseParasite"/>
        </authorList>
    </citation>
    <scope>IDENTIFICATION</scope>
</reference>
<sequence length="81" mass="9141">MQMSGTMCMHLLGLPGRDARPAGKLTELSTSIGKGKSSIRLLVFLYTTFLCRMIMVLFISWNPKKSVKELHLPHLPVKREV</sequence>
<keyword evidence="1" id="KW-1133">Transmembrane helix</keyword>